<reference evidence="9 10" key="1">
    <citation type="submission" date="2020-11" db="EMBL/GenBank/DDBJ databases">
        <title>Kefir isolates.</title>
        <authorList>
            <person name="Marcisauskas S."/>
            <person name="Kim Y."/>
            <person name="Blasche S."/>
        </authorList>
    </citation>
    <scope>NUCLEOTIDE SEQUENCE [LARGE SCALE GENOMIC DNA]</scope>
    <source>
        <strain evidence="9 10">KR</strain>
    </source>
</reference>
<protein>
    <submittedName>
        <fullName evidence="9">Uncharacterized protein</fullName>
    </submittedName>
</protein>
<feature type="region of interest" description="Disordered" evidence="3">
    <location>
        <begin position="946"/>
        <end position="966"/>
    </location>
</feature>
<dbReference type="Pfam" id="PF26282">
    <property type="entry name" value="Ig_TRAPPC9-Trs120_3rd"/>
    <property type="match status" value="1"/>
</dbReference>
<feature type="domain" description="Trs120/TRAPPC9 TPR region" evidence="5">
    <location>
        <begin position="629"/>
        <end position="917"/>
    </location>
</feature>
<name>A0A9P7B8I3_RHOMI</name>
<dbReference type="InterPro" id="IPR058563">
    <property type="entry name" value="Trs120_TRAPPC9_N"/>
</dbReference>
<feature type="region of interest" description="Disordered" evidence="3">
    <location>
        <begin position="776"/>
        <end position="798"/>
    </location>
</feature>
<feature type="compositionally biased region" description="Polar residues" evidence="3">
    <location>
        <begin position="780"/>
        <end position="790"/>
    </location>
</feature>
<sequence>MSASLARTLFRPAARSAPAATKGTTTCPAARFFPSAPAAASGSSSVRTSTSARTLNAIAHISVAAALVASSVSFLNHPDPLFFDHPPRSAIGFMPSRYIVAGATAGGADHAPSSRPRPRLSPSEGNSTPLGDATKMTTATRTATARAFLDSTSSPSTVAYAALPSLSDSQGTVATVMQLMAKRLKQSRLAGFSQSVGAKTDKLESFIQPAQLQVLVVPVHPIKRATFQQHVQLVKQYATVPLADVPPDRRGDRAIFSATPSSSGSLLFDFVTPATYAPLRPLSFLAELQTHRRVQGIIGIFDASEYSQRPLGEALASFQASLKDLPKTFATKVYGFGANEAQVEQARGLKESDGLVMVPSQGDVGFYLKTFLAEFASGILWEFSNMAAQLESRTSIPTPQEPDSVSLQRAISRASVDSYTVPDRASTPDSRAPINGLPLLGVAAPPQSHPHNVPTGVSAAPKRESSPYGTSPLPPPIKPILPSASAAAGVSSSAQLVDARARKRVAGREKKLMGDMWLLSGRPQEAIAAYNEAILLTKAWSDQVWQASAYEGVAVALVLQATQPRGSQRTHPPSLTPQRSESPASLGPTPDISTFLSAIPERLTLATTLYEKMLAPLNSSRDSAGALDPDRAHPLLYVEACLRSAKFLLAVNEARGSIPKALQSLVSPTLPVPIAESGPEQARRARSNSLAPSNTVPRLSIATWLDSAYSPHLATLSVPTRIRVLADIASCFGRIGYRRKEAFVLREVAALCADSAASDQASLALQDASGNGGLDLRIDTGSNSSRNGTNGKVLPTPRRRAGIASDTQSQIFGVLERVCSACGLDLGPTGDRKGTAGNASPIEQTQISSVETRFGWPAIQLGVLQDAKRMAELVNDYQNAVRFTTLALRTLATVISPEDQIALCREVPRIVAAATRSGMPLALEYWGPPQIVMSIEIAKLAKSRHPHKRRMPDAAAGIEGSGTKPSTTNPFLYDPRTQAVPSPDEAAVLVQDDIAEVFVTLQNPFLFELEIAALSLSTRGARFASETISVVVPPASLQTVRMVGTPLEPGTLQIRGCSVQLAGCKSREFLLPTSKSESTEPEKTSVNVDSRPERIKHTGLDAFASRTRTVAATSKEFGGEAENRFLECTVVPAQPLLWMRSTSLTHGALMLFDGETSTIRITLENASSVPVDYVHITCADSLTTATRQYLSDAELEAAEIYELEVDAVERPVFRWLGSQDFSIAPGSSRVLEVECRGKIGCMSGSILVDYGFRGDATRPADGTLWTRRLCCDVLLTVHQTLVAHSLELSHLRSTASPGNAHARSASVVSLGQRGAAVDSRLEDNLRDVADGEHCLAQIAVTNVSSKPFEVKLERKEEETSLYLERKRAEPGSTHVMLVRLDRLSLSPEQVERPTPSLSEKQFIASKVKRSAEEERLERELFWYRQELLQRIRLVWNEVGSLRTGEIGLQALKLDPSALEVLRQDPVQIQLRLSGESVIVGHRNGRGPPAYTAAADDFLAVEARITTKSALPLRLRLRLELVPPGSPPTPLALAHLARYVVIEGVTPIDVGMVDSEKDAAVSMPICLLAQGRYEFGCVVEELGVPSAVKPRSWRARSTLVIKVDR</sequence>
<evidence type="ECO:0000256" key="3">
    <source>
        <dbReference type="SAM" id="MobiDB-lite"/>
    </source>
</evidence>
<dbReference type="PANTHER" id="PTHR21512:SF5">
    <property type="entry name" value="TRAFFICKING PROTEIN PARTICLE COMPLEX SUBUNIT 9"/>
    <property type="match status" value="1"/>
</dbReference>
<feature type="region of interest" description="Disordered" evidence="3">
    <location>
        <begin position="563"/>
        <end position="591"/>
    </location>
</feature>
<evidence type="ECO:0000259" key="8">
    <source>
        <dbReference type="Pfam" id="PF26283"/>
    </source>
</evidence>
<evidence type="ECO:0000313" key="9">
    <source>
        <dbReference type="EMBL" id="KAG0663909.1"/>
    </source>
</evidence>
<feature type="region of interest" description="Disordered" evidence="3">
    <location>
        <begin position="105"/>
        <end position="135"/>
    </location>
</feature>
<dbReference type="InterPro" id="IPR058567">
    <property type="entry name" value="Ig_TRAPPC9_Trs120_3rd"/>
</dbReference>
<dbReference type="Pfam" id="PF26254">
    <property type="entry name" value="Ig_TRAPPC9-Trs120_1st"/>
    <property type="match status" value="1"/>
</dbReference>
<evidence type="ECO:0000256" key="2">
    <source>
        <dbReference type="ARBA" id="ARBA00023034"/>
    </source>
</evidence>
<proteinExistence type="predicted"/>
<feature type="domain" description="Trs120/TRAPPC9 third Ig-like" evidence="7">
    <location>
        <begin position="1312"/>
        <end position="1462"/>
    </location>
</feature>
<feature type="region of interest" description="Disordered" evidence="3">
    <location>
        <begin position="417"/>
        <end position="480"/>
    </location>
</feature>
<organism evidence="9 10">
    <name type="scientific">Rhodotorula mucilaginosa</name>
    <name type="common">Yeast</name>
    <name type="synonym">Rhodotorula rubra</name>
    <dbReference type="NCBI Taxonomy" id="5537"/>
    <lineage>
        <taxon>Eukaryota</taxon>
        <taxon>Fungi</taxon>
        <taxon>Dikarya</taxon>
        <taxon>Basidiomycota</taxon>
        <taxon>Pucciniomycotina</taxon>
        <taxon>Microbotryomycetes</taxon>
        <taxon>Sporidiobolales</taxon>
        <taxon>Sporidiobolaceae</taxon>
        <taxon>Rhodotorula</taxon>
    </lineage>
</organism>
<dbReference type="InterPro" id="IPR013935">
    <property type="entry name" value="Trs120_TRAPPC9"/>
</dbReference>
<dbReference type="OrthoDB" id="27962at2759"/>
<comment type="subcellular location">
    <subcellularLocation>
        <location evidence="1">Golgi apparatus</location>
    </subcellularLocation>
</comment>
<evidence type="ECO:0000259" key="6">
    <source>
        <dbReference type="Pfam" id="PF26254"/>
    </source>
</evidence>
<evidence type="ECO:0000259" key="4">
    <source>
        <dbReference type="Pfam" id="PF08626"/>
    </source>
</evidence>
<feature type="domain" description="Trs120/TRAPPC9 fourth Ig-like" evidence="8">
    <location>
        <begin position="1467"/>
        <end position="1602"/>
    </location>
</feature>
<feature type="domain" description="Trs120/TRAPPC9 N-terminal" evidence="4">
    <location>
        <begin position="205"/>
        <end position="562"/>
    </location>
</feature>
<evidence type="ECO:0000259" key="5">
    <source>
        <dbReference type="Pfam" id="PF26251"/>
    </source>
</evidence>
<keyword evidence="10" id="KW-1185">Reference proteome</keyword>
<feature type="compositionally biased region" description="Polar residues" evidence="3">
    <location>
        <begin position="563"/>
        <end position="583"/>
    </location>
</feature>
<evidence type="ECO:0000256" key="1">
    <source>
        <dbReference type="ARBA" id="ARBA00004555"/>
    </source>
</evidence>
<evidence type="ECO:0000259" key="7">
    <source>
        <dbReference type="Pfam" id="PF26282"/>
    </source>
</evidence>
<dbReference type="PANTHER" id="PTHR21512">
    <property type="entry name" value="TRAFFICKING PROTEIN PARTICLE COMPLEX SUBUNIT 9"/>
    <property type="match status" value="1"/>
</dbReference>
<dbReference type="InterPro" id="IPR058564">
    <property type="entry name" value="TPR_TRAPPC9_Trs120"/>
</dbReference>
<dbReference type="InterPro" id="IPR058568">
    <property type="entry name" value="Ig_TRAPPC9_Trs120_4th"/>
</dbReference>
<dbReference type="Pfam" id="PF26251">
    <property type="entry name" value="TPR_TRAPPC9-Trs120"/>
    <property type="match status" value="1"/>
</dbReference>
<dbReference type="Proteomes" id="UP000777482">
    <property type="component" value="Unassembled WGS sequence"/>
</dbReference>
<dbReference type="GO" id="GO:0005802">
    <property type="term" value="C:trans-Golgi network"/>
    <property type="evidence" value="ECO:0007669"/>
    <property type="project" value="TreeGrafter"/>
</dbReference>
<dbReference type="EMBL" id="PUHQ01000017">
    <property type="protein sequence ID" value="KAG0663909.1"/>
    <property type="molecule type" value="Genomic_DNA"/>
</dbReference>
<gene>
    <name evidence="9" type="ORF">C6P46_002135</name>
</gene>
<dbReference type="InterPro" id="IPR058565">
    <property type="entry name" value="Ig_TRAPPC9_Trs120_1st"/>
</dbReference>
<keyword evidence="2" id="KW-0333">Golgi apparatus</keyword>
<dbReference type="Pfam" id="PF26283">
    <property type="entry name" value="Ig_TRAPPC9-Trs120_4th"/>
    <property type="match status" value="1"/>
</dbReference>
<feature type="domain" description="Trs120/TRAPPC9 first Ig-like" evidence="6">
    <location>
        <begin position="932"/>
        <end position="1132"/>
    </location>
</feature>
<accession>A0A9P7B8I3</accession>
<dbReference type="Pfam" id="PF08626">
    <property type="entry name" value="TRAPPC9-Trs120"/>
    <property type="match status" value="1"/>
</dbReference>
<dbReference type="Pfam" id="PF26280">
    <property type="entry name" value="Ig_TRAPPC9-Trs120_2nd"/>
    <property type="match status" value="1"/>
</dbReference>
<evidence type="ECO:0000313" key="10">
    <source>
        <dbReference type="Proteomes" id="UP000777482"/>
    </source>
</evidence>
<comment type="caution">
    <text evidence="9">The sequence shown here is derived from an EMBL/GenBank/DDBJ whole genome shotgun (WGS) entry which is preliminary data.</text>
</comment>